<dbReference type="EC" id="1.7.99.4" evidence="9"/>
<feature type="transmembrane region" description="Helical" evidence="7">
    <location>
        <begin position="100"/>
        <end position="121"/>
    </location>
</feature>
<dbReference type="GO" id="GO:0016491">
    <property type="term" value="F:oxidoreductase activity"/>
    <property type="evidence" value="ECO:0007669"/>
    <property type="project" value="UniProtKB-KW"/>
</dbReference>
<keyword evidence="4 7" id="KW-1133">Transmembrane helix</keyword>
<dbReference type="Pfam" id="PF02665">
    <property type="entry name" value="Nitrate_red_gam"/>
    <property type="match status" value="1"/>
</dbReference>
<evidence type="ECO:0000256" key="7">
    <source>
        <dbReference type="SAM" id="Phobius"/>
    </source>
</evidence>
<protein>
    <submittedName>
        <fullName evidence="9">Respiratory nitrate reductase subunit gamma</fullName>
        <ecNumber evidence="9">1.7.99.4</ecNumber>
    </submittedName>
</protein>
<sequence>MITLFYLLGYLALLGCAATAFIKIRKYITSTPTHIRWELYPIPHEGPRAKHGGSYMEETEWWDKKHHAYHLGDLAALLMEVLFLEATFKHNRPLWYRTYPFHLGLYMLMGGAIILILVAILRMCGMDPATSTFLWLVYGLINIMSIVGCLCLIGGGVGLIMRRLSDPGLRTFSTPEHYFDLGIFAFFGLTGFITWISNESFAALASDFVYNALTFNFVSLGSGGFVLHMVIGFFLMLWIPITFMSHILLKYFFYHDIRWEDVATCTSKKRQEKIMEALQYKVTWAGPHMNPNQEDKNWVDIATSGYPANEKGEK</sequence>
<proteinExistence type="predicted"/>
<dbReference type="SUPFAM" id="SSF103501">
    <property type="entry name" value="Respiratory nitrate reductase 1 gamma chain"/>
    <property type="match status" value="1"/>
</dbReference>
<dbReference type="AlphaFoldDB" id="A0A9D1TPH7"/>
<evidence type="ECO:0000256" key="5">
    <source>
        <dbReference type="ARBA" id="ARBA00023002"/>
    </source>
</evidence>
<keyword evidence="5 9" id="KW-0560">Oxidoreductase</keyword>
<feature type="domain" description="NarG-like" evidence="8">
    <location>
        <begin position="90"/>
        <end position="253"/>
    </location>
</feature>
<dbReference type="GO" id="GO:0005886">
    <property type="term" value="C:plasma membrane"/>
    <property type="evidence" value="ECO:0007669"/>
    <property type="project" value="UniProtKB-SubCell"/>
</dbReference>
<dbReference type="Proteomes" id="UP000886752">
    <property type="component" value="Unassembled WGS sequence"/>
</dbReference>
<feature type="transmembrane region" description="Helical" evidence="7">
    <location>
        <begin position="181"/>
        <end position="205"/>
    </location>
</feature>
<evidence type="ECO:0000256" key="3">
    <source>
        <dbReference type="ARBA" id="ARBA00022692"/>
    </source>
</evidence>
<evidence type="ECO:0000256" key="2">
    <source>
        <dbReference type="ARBA" id="ARBA00022475"/>
    </source>
</evidence>
<comment type="caution">
    <text evidence="9">The sequence shown here is derived from an EMBL/GenBank/DDBJ whole genome shotgun (WGS) entry which is preliminary data.</text>
</comment>
<name>A0A9D1TPH7_9BACT</name>
<dbReference type="InterPro" id="IPR023234">
    <property type="entry name" value="NarG-like_domain"/>
</dbReference>
<feature type="transmembrane region" description="Helical" evidence="7">
    <location>
        <begin position="133"/>
        <end position="160"/>
    </location>
</feature>
<feature type="transmembrane region" description="Helical" evidence="7">
    <location>
        <begin position="225"/>
        <end position="249"/>
    </location>
</feature>
<dbReference type="EMBL" id="DXHV01000031">
    <property type="protein sequence ID" value="HIW00067.1"/>
    <property type="molecule type" value="Genomic_DNA"/>
</dbReference>
<evidence type="ECO:0000256" key="4">
    <source>
        <dbReference type="ARBA" id="ARBA00022989"/>
    </source>
</evidence>
<dbReference type="InterPro" id="IPR036197">
    <property type="entry name" value="NarG-like_sf"/>
</dbReference>
<evidence type="ECO:0000313" key="10">
    <source>
        <dbReference type="Proteomes" id="UP000886752"/>
    </source>
</evidence>
<reference evidence="9" key="2">
    <citation type="submission" date="2021-04" db="EMBL/GenBank/DDBJ databases">
        <authorList>
            <person name="Gilroy R."/>
        </authorList>
    </citation>
    <scope>NUCLEOTIDE SEQUENCE</scope>
    <source>
        <strain evidence="9">ChiHecec2B26-446</strain>
    </source>
</reference>
<keyword evidence="3 7" id="KW-0812">Transmembrane</keyword>
<evidence type="ECO:0000313" key="9">
    <source>
        <dbReference type="EMBL" id="HIW00067.1"/>
    </source>
</evidence>
<accession>A0A9D1TPH7</accession>
<reference evidence="9" key="1">
    <citation type="journal article" date="2021" name="PeerJ">
        <title>Extensive microbial diversity within the chicken gut microbiome revealed by metagenomics and culture.</title>
        <authorList>
            <person name="Gilroy R."/>
            <person name="Ravi A."/>
            <person name="Getino M."/>
            <person name="Pursley I."/>
            <person name="Horton D.L."/>
            <person name="Alikhan N.F."/>
            <person name="Baker D."/>
            <person name="Gharbi K."/>
            <person name="Hall N."/>
            <person name="Watson M."/>
            <person name="Adriaenssens E.M."/>
            <person name="Foster-Nyarko E."/>
            <person name="Jarju S."/>
            <person name="Secka A."/>
            <person name="Antonio M."/>
            <person name="Oren A."/>
            <person name="Chaudhuri R.R."/>
            <person name="La Ragione R."/>
            <person name="Hildebrand F."/>
            <person name="Pallen M.J."/>
        </authorList>
    </citation>
    <scope>NUCLEOTIDE SEQUENCE</scope>
    <source>
        <strain evidence="9">ChiHecec2B26-446</strain>
    </source>
</reference>
<dbReference type="Gene3D" id="1.20.950.20">
    <property type="entry name" value="Transmembrane di-heme cytochromes, Chain C"/>
    <property type="match status" value="1"/>
</dbReference>
<evidence type="ECO:0000256" key="6">
    <source>
        <dbReference type="ARBA" id="ARBA00023136"/>
    </source>
</evidence>
<keyword evidence="2" id="KW-1003">Cell membrane</keyword>
<comment type="subcellular location">
    <subcellularLocation>
        <location evidence="1">Cell membrane</location>
        <topology evidence="1">Multi-pass membrane protein</topology>
    </subcellularLocation>
</comment>
<evidence type="ECO:0000256" key="1">
    <source>
        <dbReference type="ARBA" id="ARBA00004651"/>
    </source>
</evidence>
<keyword evidence="6 7" id="KW-0472">Membrane</keyword>
<evidence type="ECO:0000259" key="8">
    <source>
        <dbReference type="Pfam" id="PF02665"/>
    </source>
</evidence>
<gene>
    <name evidence="9" type="ORF">H9894_02615</name>
</gene>
<organism evidence="9 10">
    <name type="scientific">Candidatus Desulfovibrio intestinipullorum</name>
    <dbReference type="NCBI Taxonomy" id="2838536"/>
    <lineage>
        <taxon>Bacteria</taxon>
        <taxon>Pseudomonadati</taxon>
        <taxon>Thermodesulfobacteriota</taxon>
        <taxon>Desulfovibrionia</taxon>
        <taxon>Desulfovibrionales</taxon>
        <taxon>Desulfovibrionaceae</taxon>
        <taxon>Desulfovibrio</taxon>
    </lineage>
</organism>